<evidence type="ECO:0000313" key="2">
    <source>
        <dbReference type="EMBL" id="MDM4018279.1"/>
    </source>
</evidence>
<feature type="compositionally biased region" description="Low complexity" evidence="1">
    <location>
        <begin position="26"/>
        <end position="35"/>
    </location>
</feature>
<dbReference type="Gene3D" id="1.10.606.10">
    <property type="entry name" value="Vanadium-containing Chloroperoxidase, domain 2"/>
    <property type="match status" value="1"/>
</dbReference>
<name>A0ABT7PP51_9BACT</name>
<dbReference type="EMBL" id="JASZZN010000020">
    <property type="protein sequence ID" value="MDM4018279.1"/>
    <property type="molecule type" value="Genomic_DNA"/>
</dbReference>
<evidence type="ECO:0000313" key="3">
    <source>
        <dbReference type="Proteomes" id="UP001239462"/>
    </source>
</evidence>
<accession>A0ABT7PP51</accession>
<dbReference type="Proteomes" id="UP001239462">
    <property type="component" value="Unassembled WGS sequence"/>
</dbReference>
<dbReference type="InterPro" id="IPR016119">
    <property type="entry name" value="Br/Cl_peroxidase_C"/>
</dbReference>
<keyword evidence="3" id="KW-1185">Reference proteome</keyword>
<dbReference type="GO" id="GO:0004601">
    <property type="term" value="F:peroxidase activity"/>
    <property type="evidence" value="ECO:0007669"/>
    <property type="project" value="UniProtKB-KW"/>
</dbReference>
<sequence length="617" mass="67647">MAKKKARRTTSSDTARRQNAKKKPAAAEPATPTATNDCERPCQVSQQRLQAILDNIDCEMLGKHVGAAFFHKGLQHDSDGLVADVDFGKFVESLATLNQTGNPNDLVGIAFEPDNRKWVNPLSGWSVDTELSDPCFHHIPAPPALTSEEAAAEAIELYWMANLRDIPFARWGSDENANKAIEELSDQKLYIDPTKDVNAPPTGSNGYVSRTLDVATLFRGGDLFAPDPLRERVGPYLSQFLTQEIPYGTLRVDQRVVYGQPYRDYMVDVDEWRAIQNGEPRTPNENVIGDTLPGTLRYISTMRDLATYVHFDQLYQAYLNAALILLQNSYPFGEGNPYGQACPAYPGIGSSQPRSSDQKLGQNQEGFGTFGGAHVLSLVTEAATRALKAVWRQKWTHLRLRPEVYGGLVSRVPNLIGAAADTVTASAAYRANQKRHPTGLLPMAFPEGSPMHPAYGAGHATVAGACVTILKAFFKESEQIRSPKISSACGQHLEDYDAADAGYLTVGMELDKLAANISIGRNMAGVHWRSDYTQSILLGQRVAVDMLYRQSRDYVEDFCFHFTTYGGGEVHLDKDGVDYAPPGAMKQTVLSGASHGHPDRIARDQDKDIADALLAIV</sequence>
<keyword evidence="2" id="KW-0575">Peroxidase</keyword>
<keyword evidence="2" id="KW-0560">Oxidoreductase</keyword>
<dbReference type="InterPro" id="IPR052559">
    <property type="entry name" value="V-haloperoxidase"/>
</dbReference>
<dbReference type="SUPFAM" id="SSF48317">
    <property type="entry name" value="Acid phosphatase/Vanadium-dependent haloperoxidase"/>
    <property type="match status" value="1"/>
</dbReference>
<comment type="caution">
    <text evidence="2">The sequence shown here is derived from an EMBL/GenBank/DDBJ whole genome shotgun (WGS) entry which is preliminary data.</text>
</comment>
<dbReference type="PANTHER" id="PTHR34599">
    <property type="entry name" value="PEROXIDASE-RELATED"/>
    <property type="match status" value="1"/>
</dbReference>
<proteinExistence type="predicted"/>
<feature type="region of interest" description="Disordered" evidence="1">
    <location>
        <begin position="1"/>
        <end position="41"/>
    </location>
</feature>
<gene>
    <name evidence="2" type="ORF">QTN89_22705</name>
</gene>
<protein>
    <submittedName>
        <fullName evidence="2">Vanadium-dependent haloperoxidase</fullName>
        <ecNumber evidence="2">1.11.1.-</ecNumber>
    </submittedName>
</protein>
<dbReference type="InterPro" id="IPR036938">
    <property type="entry name" value="PAP2/HPO_sf"/>
</dbReference>
<dbReference type="CDD" id="cd03398">
    <property type="entry name" value="PAP2_haloperoxidase"/>
    <property type="match status" value="1"/>
</dbReference>
<reference evidence="2 3" key="1">
    <citation type="submission" date="2023-06" db="EMBL/GenBank/DDBJ databases">
        <title>Roseiconus lacunae JC819 isolated from Gulf of Mannar region, Tamil Nadu.</title>
        <authorList>
            <person name="Pk S."/>
            <person name="Ch S."/>
            <person name="Ch V.R."/>
        </authorList>
    </citation>
    <scope>NUCLEOTIDE SEQUENCE [LARGE SCALE GENOMIC DNA]</scope>
    <source>
        <strain evidence="2 3">JC819</strain>
    </source>
</reference>
<evidence type="ECO:0000256" key="1">
    <source>
        <dbReference type="SAM" id="MobiDB-lite"/>
    </source>
</evidence>
<dbReference type="EC" id="1.11.1.-" evidence="2"/>
<dbReference type="RefSeq" id="WP_289166036.1">
    <property type="nucleotide sequence ID" value="NZ_JASZZN010000020.1"/>
</dbReference>
<dbReference type="PANTHER" id="PTHR34599:SF1">
    <property type="entry name" value="PHOSPHATIDIC ACID PHOSPHATASE TYPE 2_HALOPEROXIDASE DOMAIN-CONTAINING PROTEIN"/>
    <property type="match status" value="1"/>
</dbReference>
<organism evidence="2 3">
    <name type="scientific">Roseiconus lacunae</name>
    <dbReference type="NCBI Taxonomy" id="2605694"/>
    <lineage>
        <taxon>Bacteria</taxon>
        <taxon>Pseudomonadati</taxon>
        <taxon>Planctomycetota</taxon>
        <taxon>Planctomycetia</taxon>
        <taxon>Pirellulales</taxon>
        <taxon>Pirellulaceae</taxon>
        <taxon>Roseiconus</taxon>
    </lineage>
</organism>